<dbReference type="InterPro" id="IPR050743">
    <property type="entry name" value="2-oxoacid_DH_E2_comp"/>
</dbReference>
<name>A0A368SYC2_9ACTN</name>
<feature type="non-terminal residue" evidence="7">
    <location>
        <position position="162"/>
    </location>
</feature>
<sequence>MGVAGRLPPAGGGRRRTPAPDGGGLVTPAPAVRDFTLPDLGEGLTEAEVLTWLVAVGDTVDVDQPVAEVETAKAVVEVPCPFRGTVTALHGAPGQTVAVGTPLISVDTGEARPAGGFAEPGVVVPEAREPAREGGTGRADGAAGPAGSGAVLVGYGTAEDAR</sequence>
<keyword evidence="8" id="KW-1185">Reference proteome</keyword>
<protein>
    <recommendedName>
        <fullName evidence="6">Lipoyl-binding domain-containing protein</fullName>
    </recommendedName>
</protein>
<dbReference type="InterPro" id="IPR003016">
    <property type="entry name" value="2-oxoA_DH_lipoyl-BS"/>
</dbReference>
<evidence type="ECO:0000256" key="5">
    <source>
        <dbReference type="SAM" id="MobiDB-lite"/>
    </source>
</evidence>
<evidence type="ECO:0000256" key="2">
    <source>
        <dbReference type="ARBA" id="ARBA00022679"/>
    </source>
</evidence>
<evidence type="ECO:0000256" key="3">
    <source>
        <dbReference type="ARBA" id="ARBA00022823"/>
    </source>
</evidence>
<dbReference type="InterPro" id="IPR000089">
    <property type="entry name" value="Biotin_lipoyl"/>
</dbReference>
<dbReference type="Proteomes" id="UP000253318">
    <property type="component" value="Unassembled WGS sequence"/>
</dbReference>
<dbReference type="Gene3D" id="2.40.50.100">
    <property type="match status" value="1"/>
</dbReference>
<evidence type="ECO:0000256" key="4">
    <source>
        <dbReference type="ARBA" id="ARBA00023315"/>
    </source>
</evidence>
<dbReference type="PROSITE" id="PS00189">
    <property type="entry name" value="LIPOYL"/>
    <property type="match status" value="1"/>
</dbReference>
<dbReference type="AlphaFoldDB" id="A0A368SYC2"/>
<proteinExistence type="predicted"/>
<dbReference type="GO" id="GO:0031405">
    <property type="term" value="F:lipoic acid binding"/>
    <property type="evidence" value="ECO:0007669"/>
    <property type="project" value="TreeGrafter"/>
</dbReference>
<dbReference type="GO" id="GO:0005737">
    <property type="term" value="C:cytoplasm"/>
    <property type="evidence" value="ECO:0007669"/>
    <property type="project" value="TreeGrafter"/>
</dbReference>
<dbReference type="PANTHER" id="PTHR43178">
    <property type="entry name" value="DIHYDROLIPOAMIDE ACETYLTRANSFERASE COMPONENT OF PYRUVATE DEHYDROGENASE COMPLEX"/>
    <property type="match status" value="1"/>
</dbReference>
<feature type="compositionally biased region" description="Low complexity" evidence="5">
    <location>
        <begin position="139"/>
        <end position="150"/>
    </location>
</feature>
<comment type="caution">
    <text evidence="7">The sequence shown here is derived from an EMBL/GenBank/DDBJ whole genome shotgun (WGS) entry which is preliminary data.</text>
</comment>
<keyword evidence="2" id="KW-0808">Transferase</keyword>
<gene>
    <name evidence="7" type="ORF">DEF24_25660</name>
</gene>
<dbReference type="PROSITE" id="PS50968">
    <property type="entry name" value="BIOTINYL_LIPOYL"/>
    <property type="match status" value="1"/>
</dbReference>
<keyword evidence="3" id="KW-0450">Lipoyl</keyword>
<dbReference type="InterPro" id="IPR011053">
    <property type="entry name" value="Single_hybrid_motif"/>
</dbReference>
<comment type="cofactor">
    <cofactor evidence="1">
        <name>(R)-lipoate</name>
        <dbReference type="ChEBI" id="CHEBI:83088"/>
    </cofactor>
</comment>
<accession>A0A368SYC2</accession>
<dbReference type="CDD" id="cd06849">
    <property type="entry name" value="lipoyl_domain"/>
    <property type="match status" value="1"/>
</dbReference>
<reference evidence="7 8" key="1">
    <citation type="submission" date="2018-04" db="EMBL/GenBank/DDBJ databases">
        <title>Novel actinobacteria from marine sediment.</title>
        <authorList>
            <person name="Ng Z.Y."/>
            <person name="Tan G.Y.A."/>
        </authorList>
    </citation>
    <scope>NUCLEOTIDE SEQUENCE [LARGE SCALE GENOMIC DNA]</scope>
    <source>
        <strain evidence="7 8">TPS81</strain>
    </source>
</reference>
<feature type="domain" description="Lipoyl-binding" evidence="6">
    <location>
        <begin position="32"/>
        <end position="107"/>
    </location>
</feature>
<dbReference type="Pfam" id="PF00364">
    <property type="entry name" value="Biotin_lipoyl"/>
    <property type="match status" value="1"/>
</dbReference>
<evidence type="ECO:0000256" key="1">
    <source>
        <dbReference type="ARBA" id="ARBA00001938"/>
    </source>
</evidence>
<dbReference type="SUPFAM" id="SSF51230">
    <property type="entry name" value="Single hybrid motif"/>
    <property type="match status" value="1"/>
</dbReference>
<evidence type="ECO:0000259" key="6">
    <source>
        <dbReference type="PROSITE" id="PS50968"/>
    </source>
</evidence>
<feature type="region of interest" description="Disordered" evidence="5">
    <location>
        <begin position="1"/>
        <end position="27"/>
    </location>
</feature>
<evidence type="ECO:0000313" key="7">
    <source>
        <dbReference type="EMBL" id="RCV49027.1"/>
    </source>
</evidence>
<dbReference type="PANTHER" id="PTHR43178:SF5">
    <property type="entry name" value="LIPOAMIDE ACYLTRANSFERASE COMPONENT OF BRANCHED-CHAIN ALPHA-KETO ACID DEHYDROGENASE COMPLEX, MITOCHONDRIAL"/>
    <property type="match status" value="1"/>
</dbReference>
<keyword evidence="4" id="KW-0012">Acyltransferase</keyword>
<dbReference type="GO" id="GO:0016407">
    <property type="term" value="F:acetyltransferase activity"/>
    <property type="evidence" value="ECO:0007669"/>
    <property type="project" value="TreeGrafter"/>
</dbReference>
<organism evidence="7 8">
    <name type="scientific">Marinitenerispora sediminis</name>
    <dbReference type="NCBI Taxonomy" id="1931232"/>
    <lineage>
        <taxon>Bacteria</taxon>
        <taxon>Bacillati</taxon>
        <taxon>Actinomycetota</taxon>
        <taxon>Actinomycetes</taxon>
        <taxon>Streptosporangiales</taxon>
        <taxon>Nocardiopsidaceae</taxon>
        <taxon>Marinitenerispora</taxon>
    </lineage>
</organism>
<dbReference type="EMBL" id="QEIN01000352">
    <property type="protein sequence ID" value="RCV49027.1"/>
    <property type="molecule type" value="Genomic_DNA"/>
</dbReference>
<feature type="region of interest" description="Disordered" evidence="5">
    <location>
        <begin position="112"/>
        <end position="162"/>
    </location>
</feature>
<evidence type="ECO:0000313" key="8">
    <source>
        <dbReference type="Proteomes" id="UP000253318"/>
    </source>
</evidence>